<protein>
    <recommendedName>
        <fullName evidence="7">AAA+ ATPase domain-containing protein</fullName>
    </recommendedName>
</protein>
<keyword evidence="3" id="KW-1000">Mitochondrion outer membrane</keyword>
<keyword evidence="5" id="KW-0496">Mitochondrion</keyword>
<dbReference type="EMBL" id="ABEU02000005">
    <property type="protein sequence ID" value="PNR53751.1"/>
    <property type="molecule type" value="Genomic_DNA"/>
</dbReference>
<dbReference type="PANTHER" id="PTHR45644:SF56">
    <property type="entry name" value="AAA ATPASE, PUTATIVE (AFU_ORTHOLOGUE AFUA_2G12920)-RELATED"/>
    <property type="match status" value="1"/>
</dbReference>
<gene>
    <name evidence="9" type="primary">LOC112282553</name>
    <name evidence="8" type="ORF">PHYPA_007426</name>
</gene>
<feature type="domain" description="AAA+ ATPase" evidence="7">
    <location>
        <begin position="727"/>
        <end position="864"/>
    </location>
</feature>
<dbReference type="OrthoDB" id="10254455at2759"/>
<dbReference type="EnsemblPlants" id="Pp3c5_8900V3.2">
    <property type="protein sequence ID" value="Pp3c5_8900V3.2"/>
    <property type="gene ID" value="Pp3c5_8900"/>
</dbReference>
<keyword evidence="10" id="KW-1185">Reference proteome</keyword>
<dbReference type="FunCoup" id="A0A2K1KIZ8">
    <property type="interactions" value="1203"/>
</dbReference>
<evidence type="ECO:0000259" key="7">
    <source>
        <dbReference type="SMART" id="SM00382"/>
    </source>
</evidence>
<dbReference type="GeneID" id="112282553"/>
<feature type="compositionally biased region" description="Acidic residues" evidence="6">
    <location>
        <begin position="250"/>
        <end position="261"/>
    </location>
</feature>
<dbReference type="STRING" id="3218.A0A2K1KIZ8"/>
<keyword evidence="2" id="KW-0547">Nucleotide-binding</keyword>
<dbReference type="GO" id="GO:0005524">
    <property type="term" value="F:ATP binding"/>
    <property type="evidence" value="ECO:0007669"/>
    <property type="project" value="UniProtKB-KW"/>
</dbReference>
<dbReference type="FunFam" id="3.40.50.300:FF:000416">
    <property type="entry name" value="p-loop nucleoside triphosphate hydrolase superfamily protein"/>
    <property type="match status" value="1"/>
</dbReference>
<dbReference type="GO" id="GO:0005741">
    <property type="term" value="C:mitochondrial outer membrane"/>
    <property type="evidence" value="ECO:0000318"/>
    <property type="project" value="GO_Central"/>
</dbReference>
<evidence type="ECO:0000256" key="6">
    <source>
        <dbReference type="SAM" id="MobiDB-lite"/>
    </source>
</evidence>
<evidence type="ECO:0000313" key="9">
    <source>
        <dbReference type="EnsemblPlants" id="Pp3c5_8900V3.1"/>
    </source>
</evidence>
<sequence>MGVFTCSLKHQRLSPRLLFYVHRCLSLSSRFSRNSLSPLHSLPPPPPPPPHSRFPHLPSHPSNFLLRYHSRFPHVRLVSTHFNPGDAGAADNNHNHLACSVVAPLADCTAEDNTTDEPSTSSPSSHRCQVDKNVDSAFQSLRTKFTEAFQKRVVDWQDIPGFLESFPYYLSDDTKDTLVDCVASHLWQPKYASYGLGLPASSRRICLRGPAGSELYQEKLVEAVAKHLKASLLVLDSTVLSPHDYGDQEFSSESDEEFSDSEAEHVEGWSATDGNTQDVSEEQDNENEGSRNREFKVDALLEFAADSVEEYKQKLLLQERKERRDAGHEDDGHDFSFRLRKGDRVKYVGSSDRLGKIEQARQVLKVGQKGRIVSVPKGHTGKVGVQFESSDRRSEESLKTNKKLEEVLRATPLVDWCDLSELEPDESPQSEEIEDCLASVEALCELSPSARPLIVYFPDPKQWFERAVPSSQRKEFLERVEAKLDQLEGPIVLIASRINEEEVDYDDKNRLKAHLEGIRARLNVKSPATKWTVEEVIAMDIYELFLNTIKISAPQNEQQLRDWKKRLNHDKELCNAKRNIQKLHKVLELHNMECPELSSIDSFGLNLTDSKAERVVGWARNHHLGLCLFEPLLVDGKLMIQATSVERAITRLREQENRNSANFVDYKALAEDEYEKALLSAVIPPEEVGVKFDDVGALENVKDALRELVMLPLQRPELFLKGNLTKPCKGVLLFGPPGTGKTLLAKAVATEAGANFINITGSTITSKWFGDAEKLTKALFSLARKLSPAVIFVDEVDSLLGARGGSSEHEATRKTRNEFMAAWDGLKSKESERVLVLAATNRPYDLDDAVIRRLPRRILVDLPNYENRIKILHVILAQEELAEGFSFEELARITHGYSGSDLKNLAVAAAYRPIREYLESNKQQILGSSESGGTLYPEAVNTSLRALRLDDFQESLKQIGASISFDASSMNELRQWNDKYGEGGSRKKSNFGFS</sequence>
<dbReference type="KEGG" id="ppp:112282553"/>
<dbReference type="InterPro" id="IPR003960">
    <property type="entry name" value="ATPase_AAA_CS"/>
</dbReference>
<evidence type="ECO:0000256" key="5">
    <source>
        <dbReference type="ARBA" id="ARBA00023128"/>
    </source>
</evidence>
<dbReference type="RefSeq" id="XP_024376045.1">
    <property type="nucleotide sequence ID" value="XM_024520277.2"/>
</dbReference>
<dbReference type="Proteomes" id="UP000006727">
    <property type="component" value="Chromosome 5"/>
</dbReference>
<reference evidence="8 10" key="1">
    <citation type="journal article" date="2008" name="Science">
        <title>The Physcomitrella genome reveals evolutionary insights into the conquest of land by plants.</title>
        <authorList>
            <person name="Rensing S."/>
            <person name="Lang D."/>
            <person name="Zimmer A."/>
            <person name="Terry A."/>
            <person name="Salamov A."/>
            <person name="Shapiro H."/>
            <person name="Nishiyama T."/>
            <person name="Perroud P.-F."/>
            <person name="Lindquist E."/>
            <person name="Kamisugi Y."/>
            <person name="Tanahashi T."/>
            <person name="Sakakibara K."/>
            <person name="Fujita T."/>
            <person name="Oishi K."/>
            <person name="Shin-I T."/>
            <person name="Kuroki Y."/>
            <person name="Toyoda A."/>
            <person name="Suzuki Y."/>
            <person name="Hashimoto A."/>
            <person name="Yamaguchi K."/>
            <person name="Sugano A."/>
            <person name="Kohara Y."/>
            <person name="Fujiyama A."/>
            <person name="Anterola A."/>
            <person name="Aoki S."/>
            <person name="Ashton N."/>
            <person name="Barbazuk W.B."/>
            <person name="Barker E."/>
            <person name="Bennetzen J."/>
            <person name="Bezanilla M."/>
            <person name="Blankenship R."/>
            <person name="Cho S.H."/>
            <person name="Dutcher S."/>
            <person name="Estelle M."/>
            <person name="Fawcett J.A."/>
            <person name="Gundlach H."/>
            <person name="Hanada K."/>
            <person name="Heyl A."/>
            <person name="Hicks K.A."/>
            <person name="Hugh J."/>
            <person name="Lohr M."/>
            <person name="Mayer K."/>
            <person name="Melkozernov A."/>
            <person name="Murata T."/>
            <person name="Nelson D."/>
            <person name="Pils B."/>
            <person name="Prigge M."/>
            <person name="Reiss B."/>
            <person name="Renner T."/>
            <person name="Rombauts S."/>
            <person name="Rushton P."/>
            <person name="Sanderfoot A."/>
            <person name="Schween G."/>
            <person name="Shiu S.-H."/>
            <person name="Stueber K."/>
            <person name="Theodoulou F.L."/>
            <person name="Tu H."/>
            <person name="Van de Peer Y."/>
            <person name="Verrier P.J."/>
            <person name="Waters E."/>
            <person name="Wood A."/>
            <person name="Yang L."/>
            <person name="Cove D."/>
            <person name="Cuming A."/>
            <person name="Hasebe M."/>
            <person name="Lucas S."/>
            <person name="Mishler D.B."/>
            <person name="Reski R."/>
            <person name="Grigoriev I."/>
            <person name="Quatrano R.S."/>
            <person name="Boore J.L."/>
        </authorList>
    </citation>
    <scope>NUCLEOTIDE SEQUENCE [LARGE SCALE GENOMIC DNA]</scope>
    <source>
        <strain evidence="9 10">cv. Gransden 2004</strain>
    </source>
</reference>
<dbReference type="Gene3D" id="1.10.8.60">
    <property type="match status" value="1"/>
</dbReference>
<dbReference type="SMART" id="SM00382">
    <property type="entry name" value="AAA"/>
    <property type="match status" value="1"/>
</dbReference>
<organism evidence="8">
    <name type="scientific">Physcomitrium patens</name>
    <name type="common">Spreading-leaved earth moss</name>
    <name type="synonym">Physcomitrella patens</name>
    <dbReference type="NCBI Taxonomy" id="3218"/>
    <lineage>
        <taxon>Eukaryota</taxon>
        <taxon>Viridiplantae</taxon>
        <taxon>Streptophyta</taxon>
        <taxon>Embryophyta</taxon>
        <taxon>Bryophyta</taxon>
        <taxon>Bryophytina</taxon>
        <taxon>Bryopsida</taxon>
        <taxon>Funariidae</taxon>
        <taxon>Funariales</taxon>
        <taxon>Funariaceae</taxon>
        <taxon>Physcomitrium</taxon>
    </lineage>
</organism>
<dbReference type="Gene3D" id="3.40.50.300">
    <property type="entry name" value="P-loop containing nucleotide triphosphate hydrolases"/>
    <property type="match status" value="1"/>
</dbReference>
<keyword evidence="3" id="KW-0472">Membrane</keyword>
<dbReference type="Gramene" id="Pp3c5_8900V3.1">
    <property type="protein sequence ID" value="Pp3c5_8900V3.1"/>
    <property type="gene ID" value="Pp3c5_8900"/>
</dbReference>
<reference evidence="9" key="3">
    <citation type="submission" date="2020-12" db="UniProtKB">
        <authorList>
            <consortium name="EnsemblPlants"/>
        </authorList>
    </citation>
    <scope>IDENTIFICATION</scope>
</reference>
<dbReference type="AlphaFoldDB" id="A0A2K1KIZ8"/>
<name>A0A2K1KIZ8_PHYPA</name>
<evidence type="ECO:0000256" key="1">
    <source>
        <dbReference type="ARBA" id="ARBA00004572"/>
    </source>
</evidence>
<dbReference type="PROSITE" id="PS00674">
    <property type="entry name" value="AAA"/>
    <property type="match status" value="1"/>
</dbReference>
<proteinExistence type="predicted"/>
<dbReference type="Gramene" id="Pp3c5_8900V3.2">
    <property type="protein sequence ID" value="Pp3c5_8900V3.2"/>
    <property type="gene ID" value="Pp3c5_8900"/>
</dbReference>
<evidence type="ECO:0000256" key="4">
    <source>
        <dbReference type="ARBA" id="ARBA00022840"/>
    </source>
</evidence>
<keyword evidence="4" id="KW-0067">ATP-binding</keyword>
<dbReference type="PANTHER" id="PTHR45644">
    <property type="entry name" value="AAA ATPASE, PUTATIVE (AFU_ORTHOLOGUE AFUA_2G12920)-RELATED-RELATED"/>
    <property type="match status" value="1"/>
</dbReference>
<dbReference type="InterPro" id="IPR027417">
    <property type="entry name" value="P-loop_NTPase"/>
</dbReference>
<comment type="subcellular location">
    <subcellularLocation>
        <location evidence="1">Mitochondrion outer membrane</location>
        <topology evidence="1">Single-pass membrane protein</topology>
    </subcellularLocation>
</comment>
<accession>A0A2K1KIZ8</accession>
<dbReference type="InterPro" id="IPR041569">
    <property type="entry name" value="AAA_lid_3"/>
</dbReference>
<dbReference type="InterPro" id="IPR003593">
    <property type="entry name" value="AAA+_ATPase"/>
</dbReference>
<evidence type="ECO:0000313" key="8">
    <source>
        <dbReference type="EMBL" id="PNR53751.1"/>
    </source>
</evidence>
<reference evidence="8 10" key="2">
    <citation type="journal article" date="2018" name="Plant J.">
        <title>The Physcomitrella patens chromosome-scale assembly reveals moss genome structure and evolution.</title>
        <authorList>
            <person name="Lang D."/>
            <person name="Ullrich K.K."/>
            <person name="Murat F."/>
            <person name="Fuchs J."/>
            <person name="Jenkins J."/>
            <person name="Haas F.B."/>
            <person name="Piednoel M."/>
            <person name="Gundlach H."/>
            <person name="Van Bel M."/>
            <person name="Meyberg R."/>
            <person name="Vives C."/>
            <person name="Morata J."/>
            <person name="Symeonidi A."/>
            <person name="Hiss M."/>
            <person name="Muchero W."/>
            <person name="Kamisugi Y."/>
            <person name="Saleh O."/>
            <person name="Blanc G."/>
            <person name="Decker E.L."/>
            <person name="van Gessel N."/>
            <person name="Grimwood J."/>
            <person name="Hayes R.D."/>
            <person name="Graham S.W."/>
            <person name="Gunter L.E."/>
            <person name="McDaniel S.F."/>
            <person name="Hoernstein S.N.W."/>
            <person name="Larsson A."/>
            <person name="Li F.W."/>
            <person name="Perroud P.F."/>
            <person name="Phillips J."/>
            <person name="Ranjan P."/>
            <person name="Rokshar D.S."/>
            <person name="Rothfels C.J."/>
            <person name="Schneider L."/>
            <person name="Shu S."/>
            <person name="Stevenson D.W."/>
            <person name="Thummler F."/>
            <person name="Tillich M."/>
            <person name="Villarreal Aguilar J.C."/>
            <person name="Widiez T."/>
            <person name="Wong G.K."/>
            <person name="Wymore A."/>
            <person name="Zhang Y."/>
            <person name="Zimmer A.D."/>
            <person name="Quatrano R.S."/>
            <person name="Mayer K.F.X."/>
            <person name="Goodstein D."/>
            <person name="Casacuberta J.M."/>
            <person name="Vandepoele K."/>
            <person name="Reski R."/>
            <person name="Cuming A.C."/>
            <person name="Tuskan G.A."/>
            <person name="Maumus F."/>
            <person name="Salse J."/>
            <person name="Schmutz J."/>
            <person name="Rensing S.A."/>
        </authorList>
    </citation>
    <scope>NUCLEOTIDE SEQUENCE [LARGE SCALE GENOMIC DNA]</scope>
    <source>
        <strain evidence="9 10">cv. Gransden 2004</strain>
    </source>
</reference>
<dbReference type="InterPro" id="IPR051701">
    <property type="entry name" value="Mito_OM_Translocase_MSP1"/>
</dbReference>
<evidence type="ECO:0000256" key="2">
    <source>
        <dbReference type="ARBA" id="ARBA00022741"/>
    </source>
</evidence>
<feature type="compositionally biased region" description="Pro residues" evidence="6">
    <location>
        <begin position="41"/>
        <end position="52"/>
    </location>
</feature>
<dbReference type="PaxDb" id="3218-PP1S64_85V6.1"/>
<evidence type="ECO:0000256" key="3">
    <source>
        <dbReference type="ARBA" id="ARBA00022787"/>
    </source>
</evidence>
<dbReference type="Pfam" id="PF00004">
    <property type="entry name" value="AAA"/>
    <property type="match status" value="1"/>
</dbReference>
<feature type="region of interest" description="Disordered" evidence="6">
    <location>
        <begin position="245"/>
        <end position="293"/>
    </location>
</feature>
<evidence type="ECO:0000313" key="10">
    <source>
        <dbReference type="Proteomes" id="UP000006727"/>
    </source>
</evidence>
<dbReference type="Pfam" id="PF17862">
    <property type="entry name" value="AAA_lid_3"/>
    <property type="match status" value="1"/>
</dbReference>
<dbReference type="InterPro" id="IPR003959">
    <property type="entry name" value="ATPase_AAA_core"/>
</dbReference>
<dbReference type="SUPFAM" id="SSF52540">
    <property type="entry name" value="P-loop containing nucleoside triphosphate hydrolases"/>
    <property type="match status" value="1"/>
</dbReference>
<dbReference type="GO" id="GO:0016887">
    <property type="term" value="F:ATP hydrolysis activity"/>
    <property type="evidence" value="ECO:0007669"/>
    <property type="project" value="InterPro"/>
</dbReference>
<dbReference type="EnsemblPlants" id="Pp3c5_8900V3.1">
    <property type="protein sequence ID" value="Pp3c5_8900V3.1"/>
    <property type="gene ID" value="Pp3c5_8900"/>
</dbReference>
<feature type="region of interest" description="Disordered" evidence="6">
    <location>
        <begin position="37"/>
        <end position="56"/>
    </location>
</feature>